<dbReference type="AlphaFoldDB" id="A0AAD3Y4H5"/>
<keyword evidence="8" id="KW-1133">Transmembrane helix</keyword>
<keyword evidence="3 7" id="KW-0560">Oxidoreductase</keyword>
<dbReference type="GO" id="GO:0005506">
    <property type="term" value="F:iron ion binding"/>
    <property type="evidence" value="ECO:0007669"/>
    <property type="project" value="InterPro"/>
</dbReference>
<evidence type="ECO:0000256" key="6">
    <source>
        <dbReference type="PIRSR" id="PIRSR602401-1"/>
    </source>
</evidence>
<protein>
    <recommendedName>
        <fullName evidence="11">Cytochrome P450</fullName>
    </recommendedName>
</protein>
<dbReference type="InterPro" id="IPR017972">
    <property type="entry name" value="Cyt_P450_CS"/>
</dbReference>
<evidence type="ECO:0008006" key="11">
    <source>
        <dbReference type="Google" id="ProtNLM"/>
    </source>
</evidence>
<organism evidence="9 10">
    <name type="scientific">Nepenthes gracilis</name>
    <name type="common">Slender pitcher plant</name>
    <dbReference type="NCBI Taxonomy" id="150966"/>
    <lineage>
        <taxon>Eukaryota</taxon>
        <taxon>Viridiplantae</taxon>
        <taxon>Streptophyta</taxon>
        <taxon>Embryophyta</taxon>
        <taxon>Tracheophyta</taxon>
        <taxon>Spermatophyta</taxon>
        <taxon>Magnoliopsida</taxon>
        <taxon>eudicotyledons</taxon>
        <taxon>Gunneridae</taxon>
        <taxon>Pentapetalae</taxon>
        <taxon>Caryophyllales</taxon>
        <taxon>Nepenthaceae</taxon>
        <taxon>Nepenthes</taxon>
    </lineage>
</organism>
<dbReference type="FunFam" id="1.10.630.10:FF:000026">
    <property type="entry name" value="Cytochrome P450 82C4"/>
    <property type="match status" value="1"/>
</dbReference>
<dbReference type="InterPro" id="IPR050651">
    <property type="entry name" value="Plant_Cytochrome_P450_Monoox"/>
</dbReference>
<dbReference type="GO" id="GO:0016705">
    <property type="term" value="F:oxidoreductase activity, acting on paired donors, with incorporation or reduction of molecular oxygen"/>
    <property type="evidence" value="ECO:0007669"/>
    <property type="project" value="InterPro"/>
</dbReference>
<name>A0AAD3Y4H5_NEPGR</name>
<evidence type="ECO:0000313" key="10">
    <source>
        <dbReference type="Proteomes" id="UP001279734"/>
    </source>
</evidence>
<dbReference type="PANTHER" id="PTHR47947">
    <property type="entry name" value="CYTOCHROME P450 82C3-RELATED"/>
    <property type="match status" value="1"/>
</dbReference>
<feature type="binding site" description="axial binding residue" evidence="6">
    <location>
        <position position="464"/>
    </location>
    <ligand>
        <name>heme</name>
        <dbReference type="ChEBI" id="CHEBI:30413"/>
    </ligand>
    <ligandPart>
        <name>Fe</name>
        <dbReference type="ChEBI" id="CHEBI:18248"/>
    </ligandPart>
</feature>
<dbReference type="InterPro" id="IPR036396">
    <property type="entry name" value="Cyt_P450_sf"/>
</dbReference>
<feature type="transmembrane region" description="Helical" evidence="8">
    <location>
        <begin position="6"/>
        <end position="26"/>
    </location>
</feature>
<comment type="caution">
    <text evidence="9">The sequence shown here is derived from an EMBL/GenBank/DDBJ whole genome shotgun (WGS) entry which is preliminary data.</text>
</comment>
<evidence type="ECO:0000256" key="5">
    <source>
        <dbReference type="ARBA" id="ARBA00023033"/>
    </source>
</evidence>
<dbReference type="InterPro" id="IPR002401">
    <property type="entry name" value="Cyt_P450_E_grp-I"/>
</dbReference>
<sequence length="531" mass="61202">MEFHIPIQTPSLATLFFLSLFLYYVLWRRNNNLKRQPPMPAGSWPILGHINLLRGTKIPHIVLANLADEYGPIFTVKFGIRQVLVVSSRETAKECLIHNDKVFVNRPLTVAVKHLAYNSAMFGFAPYGPYWRELRKITTLKLLSNHRLEILKHVRIFEVRDAIKSIYNRWACARKDIEHDNGVMVEMAHWFGNINLKVIVKLIAGSISEELFQNEEYDQFYKCISEFFHYFGVFNISDAFSFMRWLDIGTHEKAMKRVAKELDQIIQGWLDKHRRVCESGYQDKCKQDFMDGLLDTLDTTHENLSKFDLDTIIKATCLNIILAASDTSTVTLTWTLSLLLNNRCILKKVQHELETHIGRQRQVNESDLKNLVYLNATLKEAMRLYPAGPLSVPREAITDSYICGYHVPRGTQLFVNLYKIQRDPSIWSDPDEFHPERFLTTHKAVDVRGQSFELLPFGSGRRMCPGMSFAFQIILFTLANLLHGFEITTPLDELVDMTESFGLTNEKATPLKAILTPRLSGYLYSSTNNVE</sequence>
<dbReference type="Pfam" id="PF00067">
    <property type="entry name" value="p450"/>
    <property type="match status" value="1"/>
</dbReference>
<dbReference type="GO" id="GO:0004497">
    <property type="term" value="F:monooxygenase activity"/>
    <property type="evidence" value="ECO:0007669"/>
    <property type="project" value="UniProtKB-KW"/>
</dbReference>
<proteinExistence type="inferred from homology"/>
<dbReference type="Gene3D" id="1.10.630.10">
    <property type="entry name" value="Cytochrome P450"/>
    <property type="match status" value="1"/>
</dbReference>
<evidence type="ECO:0000313" key="9">
    <source>
        <dbReference type="EMBL" id="GMH27044.1"/>
    </source>
</evidence>
<dbReference type="EMBL" id="BSYO01000032">
    <property type="protein sequence ID" value="GMH27044.1"/>
    <property type="molecule type" value="Genomic_DNA"/>
</dbReference>
<keyword evidence="5 7" id="KW-0503">Monooxygenase</keyword>
<gene>
    <name evidence="9" type="ORF">Nepgr_028887</name>
</gene>
<evidence type="ECO:0000256" key="7">
    <source>
        <dbReference type="RuleBase" id="RU000461"/>
    </source>
</evidence>
<keyword evidence="8" id="KW-0472">Membrane</keyword>
<dbReference type="SUPFAM" id="SSF48264">
    <property type="entry name" value="Cytochrome P450"/>
    <property type="match status" value="1"/>
</dbReference>
<evidence type="ECO:0000256" key="2">
    <source>
        <dbReference type="ARBA" id="ARBA00022723"/>
    </source>
</evidence>
<keyword evidence="1 6" id="KW-0349">Heme</keyword>
<evidence type="ECO:0000256" key="4">
    <source>
        <dbReference type="ARBA" id="ARBA00023004"/>
    </source>
</evidence>
<evidence type="ECO:0000256" key="3">
    <source>
        <dbReference type="ARBA" id="ARBA00023002"/>
    </source>
</evidence>
<dbReference type="InterPro" id="IPR001128">
    <property type="entry name" value="Cyt_P450"/>
</dbReference>
<keyword evidence="2 6" id="KW-0479">Metal-binding</keyword>
<reference evidence="9" key="1">
    <citation type="submission" date="2023-05" db="EMBL/GenBank/DDBJ databases">
        <title>Nepenthes gracilis genome sequencing.</title>
        <authorList>
            <person name="Fukushima K."/>
        </authorList>
    </citation>
    <scope>NUCLEOTIDE SEQUENCE</scope>
    <source>
        <strain evidence="9">SING2019-196</strain>
    </source>
</reference>
<dbReference type="PANTHER" id="PTHR47947:SF19">
    <property type="entry name" value="CYTOCHROME P450 82C3-RELATED"/>
    <property type="match status" value="1"/>
</dbReference>
<dbReference type="PRINTS" id="PR00385">
    <property type="entry name" value="P450"/>
</dbReference>
<keyword evidence="4 6" id="KW-0408">Iron</keyword>
<dbReference type="PRINTS" id="PR00463">
    <property type="entry name" value="EP450I"/>
</dbReference>
<evidence type="ECO:0000256" key="1">
    <source>
        <dbReference type="ARBA" id="ARBA00022617"/>
    </source>
</evidence>
<keyword evidence="10" id="KW-1185">Reference proteome</keyword>
<comment type="cofactor">
    <cofactor evidence="6">
        <name>heme</name>
        <dbReference type="ChEBI" id="CHEBI:30413"/>
    </cofactor>
</comment>
<dbReference type="GO" id="GO:0020037">
    <property type="term" value="F:heme binding"/>
    <property type="evidence" value="ECO:0007669"/>
    <property type="project" value="InterPro"/>
</dbReference>
<accession>A0AAD3Y4H5</accession>
<dbReference type="Proteomes" id="UP001279734">
    <property type="component" value="Unassembled WGS sequence"/>
</dbReference>
<keyword evidence="8" id="KW-0812">Transmembrane</keyword>
<dbReference type="PROSITE" id="PS00086">
    <property type="entry name" value="CYTOCHROME_P450"/>
    <property type="match status" value="1"/>
</dbReference>
<evidence type="ECO:0000256" key="8">
    <source>
        <dbReference type="SAM" id="Phobius"/>
    </source>
</evidence>
<comment type="similarity">
    <text evidence="7">Belongs to the cytochrome P450 family.</text>
</comment>